<feature type="compositionally biased region" description="Basic and acidic residues" evidence="1">
    <location>
        <begin position="74"/>
        <end position="88"/>
    </location>
</feature>
<dbReference type="VEuPathDB" id="FungiDB:Z520_11740"/>
<reference evidence="2 3" key="1">
    <citation type="submission" date="2015-01" db="EMBL/GenBank/DDBJ databases">
        <title>The Genome Sequence of Fonsecaea multimorphosa CBS 102226.</title>
        <authorList>
            <consortium name="The Broad Institute Genomics Platform"/>
            <person name="Cuomo C."/>
            <person name="de Hoog S."/>
            <person name="Gorbushina A."/>
            <person name="Stielow B."/>
            <person name="Teixiera M."/>
            <person name="Abouelleil A."/>
            <person name="Chapman S.B."/>
            <person name="Priest M."/>
            <person name="Young S.K."/>
            <person name="Wortman J."/>
            <person name="Nusbaum C."/>
            <person name="Birren B."/>
        </authorList>
    </citation>
    <scope>NUCLEOTIDE SEQUENCE [LARGE SCALE GENOMIC DNA]</scope>
    <source>
        <strain evidence="2 3">CBS 102226</strain>
    </source>
</reference>
<protein>
    <submittedName>
        <fullName evidence="2">Uncharacterized protein</fullName>
    </submittedName>
</protein>
<organism evidence="2 3">
    <name type="scientific">Fonsecaea multimorphosa CBS 102226</name>
    <dbReference type="NCBI Taxonomy" id="1442371"/>
    <lineage>
        <taxon>Eukaryota</taxon>
        <taxon>Fungi</taxon>
        <taxon>Dikarya</taxon>
        <taxon>Ascomycota</taxon>
        <taxon>Pezizomycotina</taxon>
        <taxon>Eurotiomycetes</taxon>
        <taxon>Chaetothyriomycetidae</taxon>
        <taxon>Chaetothyriales</taxon>
        <taxon>Herpotrichiellaceae</taxon>
        <taxon>Fonsecaea</taxon>
    </lineage>
</organism>
<accession>A0A0D2JPY2</accession>
<dbReference type="EMBL" id="KN848103">
    <property type="protein sequence ID" value="KIX92564.1"/>
    <property type="molecule type" value="Genomic_DNA"/>
</dbReference>
<evidence type="ECO:0000313" key="2">
    <source>
        <dbReference type="EMBL" id="KIX92564.1"/>
    </source>
</evidence>
<proteinExistence type="predicted"/>
<evidence type="ECO:0000313" key="3">
    <source>
        <dbReference type="Proteomes" id="UP000053411"/>
    </source>
</evidence>
<dbReference type="GeneID" id="27717486"/>
<evidence type="ECO:0000256" key="1">
    <source>
        <dbReference type="SAM" id="MobiDB-lite"/>
    </source>
</evidence>
<dbReference type="RefSeq" id="XP_016626687.1">
    <property type="nucleotide sequence ID" value="XM_016782228.1"/>
</dbReference>
<keyword evidence="3" id="KW-1185">Reference proteome</keyword>
<name>A0A0D2JPY2_9EURO</name>
<dbReference type="Proteomes" id="UP000053411">
    <property type="component" value="Unassembled WGS sequence"/>
</dbReference>
<dbReference type="AlphaFoldDB" id="A0A0D2JPY2"/>
<sequence length="131" mass="14508">MPFLACGPAACSRSTPRQAPNPFALNSALRHTLEHNSSLKIDESSGHAETKMREGLGAAFGKPPLPHRSRMKSKRLDNIDRPSLDSSDRAAGGWPKKISLYGHRGHRWRALVAERETYGEEDLETVRQAHA</sequence>
<gene>
    <name evidence="2" type="ORF">Z520_11740</name>
</gene>
<feature type="compositionally biased region" description="Basic and acidic residues" evidence="1">
    <location>
        <begin position="40"/>
        <end position="54"/>
    </location>
</feature>
<feature type="region of interest" description="Disordered" evidence="1">
    <location>
        <begin position="36"/>
        <end position="96"/>
    </location>
</feature>